<feature type="compositionally biased region" description="Low complexity" evidence="8">
    <location>
        <begin position="732"/>
        <end position="746"/>
    </location>
</feature>
<feature type="compositionally biased region" description="Low complexity" evidence="8">
    <location>
        <begin position="99"/>
        <end position="113"/>
    </location>
</feature>
<gene>
    <name evidence="10" type="ORF">CROQUDRAFT_201099</name>
</gene>
<dbReference type="InterPro" id="IPR024943">
    <property type="entry name" value="Enhancer_polycomb"/>
</dbReference>
<comment type="subcellular location">
    <subcellularLocation>
        <location evidence="1 7">Nucleus</location>
    </subcellularLocation>
</comment>
<dbReference type="Proteomes" id="UP000886653">
    <property type="component" value="Unassembled WGS sequence"/>
</dbReference>
<feature type="compositionally biased region" description="Low complexity" evidence="8">
    <location>
        <begin position="847"/>
        <end position="861"/>
    </location>
</feature>
<evidence type="ECO:0000256" key="4">
    <source>
        <dbReference type="ARBA" id="ARBA00023163"/>
    </source>
</evidence>
<evidence type="ECO:0000259" key="9">
    <source>
        <dbReference type="Pfam" id="PF10513"/>
    </source>
</evidence>
<feature type="compositionally biased region" description="Polar residues" evidence="8">
    <location>
        <begin position="965"/>
        <end position="976"/>
    </location>
</feature>
<organism evidence="10 11">
    <name type="scientific">Cronartium quercuum f. sp. fusiforme G11</name>
    <dbReference type="NCBI Taxonomy" id="708437"/>
    <lineage>
        <taxon>Eukaryota</taxon>
        <taxon>Fungi</taxon>
        <taxon>Dikarya</taxon>
        <taxon>Basidiomycota</taxon>
        <taxon>Pucciniomycotina</taxon>
        <taxon>Pucciniomycetes</taxon>
        <taxon>Pucciniales</taxon>
        <taxon>Coleosporiaceae</taxon>
        <taxon>Cronartium</taxon>
    </lineage>
</organism>
<feature type="compositionally biased region" description="Basic and acidic residues" evidence="8">
    <location>
        <begin position="214"/>
        <end position="231"/>
    </location>
</feature>
<dbReference type="GO" id="GO:0005634">
    <property type="term" value="C:nucleus"/>
    <property type="evidence" value="ECO:0007669"/>
    <property type="project" value="UniProtKB-SubCell"/>
</dbReference>
<evidence type="ECO:0000256" key="8">
    <source>
        <dbReference type="SAM" id="MobiDB-lite"/>
    </source>
</evidence>
<feature type="region of interest" description="Disordered" evidence="8">
    <location>
        <begin position="836"/>
        <end position="916"/>
    </location>
</feature>
<name>A0A9P6NG84_9BASI</name>
<dbReference type="OrthoDB" id="435275at2759"/>
<evidence type="ECO:0000256" key="1">
    <source>
        <dbReference type="ARBA" id="ARBA00004123"/>
    </source>
</evidence>
<dbReference type="EMBL" id="MU167328">
    <property type="protein sequence ID" value="KAG0143105.1"/>
    <property type="molecule type" value="Genomic_DNA"/>
</dbReference>
<keyword evidence="5 7" id="KW-0539">Nucleus</keyword>
<evidence type="ECO:0000256" key="6">
    <source>
        <dbReference type="ARBA" id="ARBA00025513"/>
    </source>
</evidence>
<evidence type="ECO:0000256" key="3">
    <source>
        <dbReference type="ARBA" id="ARBA00023015"/>
    </source>
</evidence>
<dbReference type="InterPro" id="IPR019542">
    <property type="entry name" value="Enhancer_polycomb-like_N"/>
</dbReference>
<protein>
    <recommendedName>
        <fullName evidence="7">Enhancer of polycomb-like protein</fullName>
    </recommendedName>
</protein>
<comment type="similarity">
    <text evidence="2 7">Belongs to the enhancer of polycomb family.</text>
</comment>
<evidence type="ECO:0000256" key="2">
    <source>
        <dbReference type="ARBA" id="ARBA00008035"/>
    </source>
</evidence>
<dbReference type="AlphaFoldDB" id="A0A9P6NG84"/>
<feature type="compositionally biased region" description="Polar residues" evidence="8">
    <location>
        <begin position="836"/>
        <end position="846"/>
    </location>
</feature>
<comment type="function">
    <text evidence="6">Component of the NuA4 histone acetyltransferase complex which is involved in transcriptional activation of selected genes principally by acetylation of nucleosomal histone H4 and H2A. The NuA4 complex is also involved in DNA repair. Involved in gene silencing by neighboring heterochromatin, blockage of the silencing spreading along the chromosome, and required for cell cycle progression through G2/M.</text>
</comment>
<feature type="region of interest" description="Disordered" evidence="8">
    <location>
        <begin position="26"/>
        <end position="68"/>
    </location>
</feature>
<keyword evidence="4 7" id="KW-0804">Transcription</keyword>
<feature type="region of interest" description="Disordered" evidence="8">
    <location>
        <begin position="965"/>
        <end position="986"/>
    </location>
</feature>
<feature type="region of interest" description="Disordered" evidence="8">
    <location>
        <begin position="724"/>
        <end position="795"/>
    </location>
</feature>
<dbReference type="Pfam" id="PF10513">
    <property type="entry name" value="EPL1"/>
    <property type="match status" value="1"/>
</dbReference>
<evidence type="ECO:0000256" key="5">
    <source>
        <dbReference type="ARBA" id="ARBA00023242"/>
    </source>
</evidence>
<keyword evidence="3 7" id="KW-0805">Transcription regulation</keyword>
<accession>A0A9P6NG84</accession>
<feature type="domain" description="Enhancer of polycomb-like N-terminal" evidence="9">
    <location>
        <begin position="9"/>
        <end position="246"/>
    </location>
</feature>
<feature type="region of interest" description="Disordered" evidence="8">
    <location>
        <begin position="99"/>
        <end position="118"/>
    </location>
</feature>
<feature type="compositionally biased region" description="Low complexity" evidence="8">
    <location>
        <begin position="977"/>
        <end position="986"/>
    </location>
</feature>
<feature type="region of interest" description="Disordered" evidence="8">
    <location>
        <begin position="180"/>
        <end position="231"/>
    </location>
</feature>
<feature type="compositionally biased region" description="Low complexity" evidence="8">
    <location>
        <begin position="778"/>
        <end position="795"/>
    </location>
</feature>
<feature type="compositionally biased region" description="Polar residues" evidence="8">
    <location>
        <begin position="747"/>
        <end position="773"/>
    </location>
</feature>
<evidence type="ECO:0000313" key="10">
    <source>
        <dbReference type="EMBL" id="KAG0143105.1"/>
    </source>
</evidence>
<dbReference type="PANTHER" id="PTHR14898">
    <property type="entry name" value="ENHANCER OF POLYCOMB"/>
    <property type="match status" value="1"/>
</dbReference>
<comment type="caution">
    <text evidence="10">The sequence shown here is derived from an EMBL/GenBank/DDBJ whole genome shotgun (WGS) entry which is preliminary data.</text>
</comment>
<proteinExistence type="inferred from homology"/>
<dbReference type="GO" id="GO:0035267">
    <property type="term" value="C:NuA4 histone acetyltransferase complex"/>
    <property type="evidence" value="ECO:0007669"/>
    <property type="project" value="InterPro"/>
</dbReference>
<evidence type="ECO:0000256" key="7">
    <source>
        <dbReference type="RuleBase" id="RU361124"/>
    </source>
</evidence>
<sequence>MPKASTRFRNRKINFKTRIAIRTGTLDVPSDHEDEEFGFEEDRRPSAAGTAGERIGQLETGVDKEEESEHHLQRVISASTAAILRSAVNEHLPASPASLADAAQAATDNAPTSSLQPVVPHIPIPDATGMVDPAAYEALYAHSKIFLPSSYIRFSDTVEDTLGGVIYTMDEEDEAWLTEFNSESSVRSRSRDLSKSSSVPPGEDLKGKRANGRKGKEKERAEPEMEGLGRLDPDDFEMLMDHFEKTTEETVPGLHLDTNRCPSLTDLEHTFESTLSNPRLLTIKIFAKFVYCHWKERRLKRGGKPIMPAIDFDESNENNPYVCFRRREIKTVRKTRRTDAQNMDRLIRLRDDLHKAQELLNTVLSRERVKREVVELEKAIFEGRCMVREMKRRMNEADGDENLLVDRKEKKRKREGSGFGIVKSPLKAGGLPANGYSTTTLTCPKDVLLLREKVQATARNMDRDFARRREEQNGWEDLTDSAYQSMALPPSMRWRGPMVPDTASISKSGRELAPGLEQGLMFATPIIESNQYRKRIGRGGRFMLDRIIPPHRRPWKPSAEPLASTSISHLLSQDEETARERRLAERWKFDDDLRNDFPSVEEPPLIDDYSLQYISRRRNLLDHIDLDCLEPHGEVHLSRVSEYLNREPEPEPPVVKVGKLPVKPVSNLLNMGFPRSPYPSASSGLSDQILVARAAAAQAHGNGSAPGKRTPSGAHAIHGNGVVPLTPRIRRTPSNPVGPNPVNGSTCSTGTSLPNPTQQQVHATGSVGWTNGNLPVAGNSGNQNGNTGHNSNGTSSIHIPVPYACMPPTPSGLSRSIPIPANPSPGSRMMNGINIPTNISNGSIPISHSNTRSNSANSSAHQQHVASPAGTVGSPSPMPAPNVLTIKSPGTRQTKRAVSHQLSPPPSSPTNMTPRPNQRIYASSPPANIISPNKTLTNGNLPHHLIGPPGTPSSVNVFVPIYNSHQSPPQTTSNSGAAAATTTTGV</sequence>
<keyword evidence="11" id="KW-1185">Reference proteome</keyword>
<evidence type="ECO:0000313" key="11">
    <source>
        <dbReference type="Proteomes" id="UP000886653"/>
    </source>
</evidence>
<reference evidence="10" key="1">
    <citation type="submission" date="2013-11" db="EMBL/GenBank/DDBJ databases">
        <title>Genome sequence of the fusiform rust pathogen reveals effectors for host alternation and coevolution with pine.</title>
        <authorList>
            <consortium name="DOE Joint Genome Institute"/>
            <person name="Smith K."/>
            <person name="Pendleton A."/>
            <person name="Kubisiak T."/>
            <person name="Anderson C."/>
            <person name="Salamov A."/>
            <person name="Aerts A."/>
            <person name="Riley R."/>
            <person name="Clum A."/>
            <person name="Lindquist E."/>
            <person name="Ence D."/>
            <person name="Campbell M."/>
            <person name="Kronenberg Z."/>
            <person name="Feau N."/>
            <person name="Dhillon B."/>
            <person name="Hamelin R."/>
            <person name="Burleigh J."/>
            <person name="Smith J."/>
            <person name="Yandell M."/>
            <person name="Nelson C."/>
            <person name="Grigoriev I."/>
            <person name="Davis J."/>
        </authorList>
    </citation>
    <scope>NUCLEOTIDE SEQUENCE</scope>
    <source>
        <strain evidence="10">G11</strain>
    </source>
</reference>
<dbReference type="GO" id="GO:0006357">
    <property type="term" value="P:regulation of transcription by RNA polymerase II"/>
    <property type="evidence" value="ECO:0007669"/>
    <property type="project" value="InterPro"/>
</dbReference>